<dbReference type="EMBL" id="CU466930">
    <property type="protein sequence ID" value="CAO81335.1"/>
    <property type="molecule type" value="Genomic_DNA"/>
</dbReference>
<evidence type="ECO:0000313" key="2">
    <source>
        <dbReference type="Proteomes" id="UP000002019"/>
    </source>
</evidence>
<accession>B0VFJ7</accession>
<dbReference type="KEGG" id="caci:CLOAM1485"/>
<dbReference type="AlphaFoldDB" id="B0VFJ7"/>
<dbReference type="Proteomes" id="UP000002019">
    <property type="component" value="Chromosome"/>
</dbReference>
<reference evidence="1 2" key="1">
    <citation type="journal article" date="2008" name="J. Bacteriol.">
        <title>'Candidatus Cloacamonas acidaminovorans': genome sequence reconstruction provides a first glimpse of a new bacterial division.</title>
        <authorList>
            <person name="Pelletier E."/>
            <person name="Kreimeyer A."/>
            <person name="Bocs S."/>
            <person name="Rouy Z."/>
            <person name="Gyapay G."/>
            <person name="Chouari R."/>
            <person name="Riviere D."/>
            <person name="Ganesan A."/>
            <person name="Daegelen P."/>
            <person name="Sghir A."/>
            <person name="Cohen G.N."/>
            <person name="Medigue C."/>
            <person name="Weissenbach J."/>
            <person name="Le Paslier D."/>
        </authorList>
    </citation>
    <scope>NUCLEOTIDE SEQUENCE [LARGE SCALE GENOMIC DNA]</scope>
    <source>
        <strain evidence="2">Evry</strain>
    </source>
</reference>
<protein>
    <submittedName>
        <fullName evidence="1">Uncharacterized protein</fullName>
    </submittedName>
</protein>
<dbReference type="HOGENOM" id="CLU_3287116_0_0_0"/>
<proteinExistence type="predicted"/>
<keyword evidence="2" id="KW-1185">Reference proteome</keyword>
<name>B0VFJ7_CLOAI</name>
<gene>
    <name evidence="1" type="ordered locus">CLOAM1485</name>
</gene>
<organism evidence="1 2">
    <name type="scientific">Cloacimonas acidaminovorans (strain Evry)</name>
    <dbReference type="NCBI Taxonomy" id="459349"/>
    <lineage>
        <taxon>Bacteria</taxon>
        <taxon>Pseudomonadati</taxon>
        <taxon>Candidatus Cloacimonadota</taxon>
        <taxon>Candidatus Cloacimonadia</taxon>
        <taxon>Candidatus Cloacimonadales</taxon>
        <taxon>Candidatus Cloacimonadaceae</taxon>
        <taxon>Candidatus Cloacimonas</taxon>
    </lineage>
</organism>
<evidence type="ECO:0000313" key="1">
    <source>
        <dbReference type="EMBL" id="CAO81335.1"/>
    </source>
</evidence>
<sequence>MLILTNTRIYHIITFDIVDYLTTLKHFPNTAVVPLDDLYI</sequence>